<evidence type="ECO:0000256" key="7">
    <source>
        <dbReference type="PIRSR" id="PIRSR000183-1"/>
    </source>
</evidence>
<dbReference type="Gene3D" id="3.40.50.720">
    <property type="entry name" value="NAD(P)-binding Rossmann-like Domain"/>
    <property type="match status" value="2"/>
</dbReference>
<dbReference type="EC" id="1.4.1.1" evidence="3 6"/>
<feature type="binding site" evidence="9">
    <location>
        <begin position="266"/>
        <end position="269"/>
    </location>
    <ligand>
        <name>NAD(+)</name>
        <dbReference type="ChEBI" id="CHEBI:57540"/>
    </ligand>
</feature>
<dbReference type="InterPro" id="IPR008143">
    <property type="entry name" value="Ala_DH/PNT_CS2"/>
</dbReference>
<dbReference type="Pfam" id="PF01262">
    <property type="entry name" value="AlaDh_PNT_C"/>
    <property type="match status" value="1"/>
</dbReference>
<feature type="binding site" evidence="9">
    <location>
        <position position="219"/>
    </location>
    <ligand>
        <name>NAD(+)</name>
        <dbReference type="ChEBI" id="CHEBI:57540"/>
    </ligand>
</feature>
<dbReference type="UniPathway" id="UPA00527">
    <property type="reaction ID" value="UER00585"/>
</dbReference>
<dbReference type="GO" id="GO:0000286">
    <property type="term" value="F:alanine dehydrogenase activity"/>
    <property type="evidence" value="ECO:0007669"/>
    <property type="project" value="UniProtKB-UniRule"/>
</dbReference>
<evidence type="ECO:0000259" key="11">
    <source>
        <dbReference type="SMART" id="SM01003"/>
    </source>
</evidence>
<keyword evidence="13" id="KW-1185">Reference proteome</keyword>
<dbReference type="PROSITE" id="PS00837">
    <property type="entry name" value="ALADH_PNT_2"/>
    <property type="match status" value="1"/>
</dbReference>
<feature type="domain" description="Alanine dehydrogenase/pyridine nucleotide transhydrogenase NAD(H)-binding" evidence="10">
    <location>
        <begin position="148"/>
        <end position="297"/>
    </location>
</feature>
<evidence type="ECO:0000313" key="13">
    <source>
        <dbReference type="Proteomes" id="UP000199309"/>
    </source>
</evidence>
<dbReference type="NCBIfam" id="TIGR00518">
    <property type="entry name" value="alaDH"/>
    <property type="match status" value="1"/>
</dbReference>
<comment type="pathway">
    <text evidence="1">Amino-acid degradation; L-alanine degradation via dehydrogenase pathway; NH(3) and pyruvate from L-alanine: step 1/1.</text>
</comment>
<dbReference type="PIRSF" id="PIRSF000183">
    <property type="entry name" value="Alanine_dh"/>
    <property type="match status" value="1"/>
</dbReference>
<dbReference type="SMART" id="SM01003">
    <property type="entry name" value="AlaDh_PNT_N"/>
    <property type="match status" value="1"/>
</dbReference>
<dbReference type="STRING" id="349095.SAMN05660299_00328"/>
<dbReference type="SMART" id="SM01002">
    <property type="entry name" value="AlaDh_PNT_C"/>
    <property type="match status" value="1"/>
</dbReference>
<dbReference type="SUPFAM" id="SSF52283">
    <property type="entry name" value="Formate/glycerate dehydrogenase catalytic domain-like"/>
    <property type="match status" value="1"/>
</dbReference>
<reference evidence="12 13" key="1">
    <citation type="submission" date="2016-10" db="EMBL/GenBank/DDBJ databases">
        <authorList>
            <person name="de Groot N.N."/>
        </authorList>
    </citation>
    <scope>NUCLEOTIDE SEQUENCE [LARGE SCALE GENOMIC DNA]</scope>
    <source>
        <strain evidence="12 13">DSM 16981</strain>
    </source>
</reference>
<evidence type="ECO:0000256" key="1">
    <source>
        <dbReference type="ARBA" id="ARBA00005206"/>
    </source>
</evidence>
<evidence type="ECO:0000259" key="10">
    <source>
        <dbReference type="SMART" id="SM01002"/>
    </source>
</evidence>
<feature type="active site" description="Proton donor/acceptor" evidence="7">
    <location>
        <position position="269"/>
    </location>
</feature>
<dbReference type="GO" id="GO:0000166">
    <property type="term" value="F:nucleotide binding"/>
    <property type="evidence" value="ECO:0007669"/>
    <property type="project" value="UniProtKB-KW"/>
</dbReference>
<dbReference type="RefSeq" id="WP_091647594.1">
    <property type="nucleotide sequence ID" value="NZ_FNHQ01000002.1"/>
</dbReference>
<dbReference type="GO" id="GO:0042853">
    <property type="term" value="P:L-alanine catabolic process"/>
    <property type="evidence" value="ECO:0007669"/>
    <property type="project" value="UniProtKB-UniPathway"/>
</dbReference>
<dbReference type="FunFam" id="3.40.50.720:FF:000049">
    <property type="entry name" value="Alanine dehydrogenase"/>
    <property type="match status" value="1"/>
</dbReference>
<feature type="binding site" evidence="8">
    <location>
        <position position="74"/>
    </location>
    <ligand>
        <name>substrate</name>
    </ligand>
</feature>
<keyword evidence="9" id="KW-0547">Nucleotide-binding</keyword>
<comment type="catalytic activity">
    <reaction evidence="6">
        <text>L-alanine + NAD(+) + H2O = pyruvate + NH4(+) + NADH + H(+)</text>
        <dbReference type="Rhea" id="RHEA:18405"/>
        <dbReference type="ChEBI" id="CHEBI:15361"/>
        <dbReference type="ChEBI" id="CHEBI:15377"/>
        <dbReference type="ChEBI" id="CHEBI:15378"/>
        <dbReference type="ChEBI" id="CHEBI:28938"/>
        <dbReference type="ChEBI" id="CHEBI:57540"/>
        <dbReference type="ChEBI" id="CHEBI:57945"/>
        <dbReference type="ChEBI" id="CHEBI:57972"/>
        <dbReference type="EC" id="1.4.1.1"/>
    </reaction>
</comment>
<evidence type="ECO:0000256" key="2">
    <source>
        <dbReference type="ARBA" id="ARBA00005689"/>
    </source>
</evidence>
<evidence type="ECO:0000256" key="5">
    <source>
        <dbReference type="ARBA" id="ARBA00023027"/>
    </source>
</evidence>
<dbReference type="EMBL" id="FNHQ01000002">
    <property type="protein sequence ID" value="SDM15995.1"/>
    <property type="molecule type" value="Genomic_DNA"/>
</dbReference>
<feature type="binding site" evidence="8">
    <location>
        <position position="15"/>
    </location>
    <ligand>
        <name>substrate</name>
    </ligand>
</feature>
<dbReference type="SUPFAM" id="SSF51735">
    <property type="entry name" value="NAD(P)-binding Rossmann-fold domains"/>
    <property type="match status" value="1"/>
</dbReference>
<feature type="binding site" evidence="9">
    <location>
        <begin position="238"/>
        <end position="239"/>
    </location>
    <ligand>
        <name>NAD(+)</name>
        <dbReference type="ChEBI" id="CHEBI:57540"/>
    </ligand>
</feature>
<proteinExistence type="inferred from homology"/>
<dbReference type="GO" id="GO:0005886">
    <property type="term" value="C:plasma membrane"/>
    <property type="evidence" value="ECO:0007669"/>
    <property type="project" value="TreeGrafter"/>
</dbReference>
<dbReference type="InterPro" id="IPR007886">
    <property type="entry name" value="AlaDH/PNT_N"/>
</dbReference>
<dbReference type="OrthoDB" id="9804592at2"/>
<dbReference type="Proteomes" id="UP000199309">
    <property type="component" value="Unassembled WGS sequence"/>
</dbReference>
<dbReference type="Pfam" id="PF05222">
    <property type="entry name" value="AlaDh_PNT_N"/>
    <property type="match status" value="1"/>
</dbReference>
<organism evidence="12 13">
    <name type="scientific">Megasphaera paucivorans</name>
    <dbReference type="NCBI Taxonomy" id="349095"/>
    <lineage>
        <taxon>Bacteria</taxon>
        <taxon>Bacillati</taxon>
        <taxon>Bacillota</taxon>
        <taxon>Negativicutes</taxon>
        <taxon>Veillonellales</taxon>
        <taxon>Veillonellaceae</taxon>
        <taxon>Megasphaera</taxon>
    </lineage>
</organism>
<dbReference type="PANTHER" id="PTHR42795:SF1">
    <property type="entry name" value="ALANINE DEHYDROGENASE"/>
    <property type="match status" value="1"/>
</dbReference>
<evidence type="ECO:0000256" key="3">
    <source>
        <dbReference type="ARBA" id="ARBA00012897"/>
    </source>
</evidence>
<dbReference type="AlphaFoldDB" id="A0A1G9R0K2"/>
<accession>A0A1G9R0K2</accession>
<evidence type="ECO:0000256" key="8">
    <source>
        <dbReference type="PIRSR" id="PIRSR000183-2"/>
    </source>
</evidence>
<evidence type="ECO:0000256" key="9">
    <source>
        <dbReference type="PIRSR" id="PIRSR000183-3"/>
    </source>
</evidence>
<dbReference type="InterPro" id="IPR036291">
    <property type="entry name" value="NAD(P)-bd_dom_sf"/>
</dbReference>
<comment type="similarity">
    <text evidence="2 6">Belongs to the AlaDH/PNT family.</text>
</comment>
<evidence type="ECO:0000256" key="6">
    <source>
        <dbReference type="PIRNR" id="PIRNR000183"/>
    </source>
</evidence>
<dbReference type="InterPro" id="IPR008141">
    <property type="entry name" value="Ala_DH"/>
</dbReference>
<sequence length="371" mass="39618">MIIGTVKEIKDHEFRVGLTPAGCHALKEAGHTVLVESGAGKGSNFSDEEYNAVGAQILTKKEVFDNADMIIKVKEPLFPEYDMFHKGQILFTYLHLAPEPELTAALLRNQVIGIAFETVRDANNSLPLLSPMSRVAGRMSVQIGAQYLEKQYGGKGMVLGGVPGVEPAQVVIIGGGTVGLNAAKMAVGLGAKVAVLDMNPERLSYIDDLFNGRVETIVSNSFEAAVWAKKADLLISCVLIPGAMAPKVIKEYMVKEMKKGSVIVDVAIDQGGGVETIDHVTTHTDPVYIKYGVIHYAVANIPGAVPMTSTIALANSTLPYALKIANKGWKQALQEDSGLAQGLNTVDGKITCKAVAQARNLPYTSLSEILD</sequence>
<feature type="binding site" evidence="9">
    <location>
        <position position="197"/>
    </location>
    <ligand>
        <name>NAD(+)</name>
        <dbReference type="ChEBI" id="CHEBI:57540"/>
    </ligand>
</feature>
<dbReference type="PANTHER" id="PTHR42795">
    <property type="entry name" value="ALANINE DEHYDROGENASE"/>
    <property type="match status" value="1"/>
</dbReference>
<feature type="binding site" evidence="9">
    <location>
        <position position="133"/>
    </location>
    <ligand>
        <name>NAD(+)</name>
        <dbReference type="ChEBI" id="CHEBI:57540"/>
    </ligand>
</feature>
<dbReference type="CDD" id="cd05305">
    <property type="entry name" value="L-AlaDH"/>
    <property type="match status" value="1"/>
</dbReference>
<evidence type="ECO:0000256" key="4">
    <source>
        <dbReference type="ARBA" id="ARBA00023002"/>
    </source>
</evidence>
<keyword evidence="5 6" id="KW-0520">NAD</keyword>
<feature type="active site" description="Proton donor/acceptor" evidence="7">
    <location>
        <position position="95"/>
    </location>
</feature>
<feature type="binding site" evidence="9">
    <location>
        <position position="202"/>
    </location>
    <ligand>
        <name>NAD(+)</name>
        <dbReference type="ChEBI" id="CHEBI:57540"/>
    </ligand>
</feature>
<protein>
    <recommendedName>
        <fullName evidence="3 6">Alanine dehydrogenase</fullName>
        <ecNumber evidence="3 6">1.4.1.1</ecNumber>
    </recommendedName>
</protein>
<evidence type="ECO:0000313" key="12">
    <source>
        <dbReference type="EMBL" id="SDM15995.1"/>
    </source>
</evidence>
<keyword evidence="4 6" id="KW-0560">Oxidoreductase</keyword>
<feature type="domain" description="Alanine dehydrogenase/pyridine nucleotide transhydrogenase N-terminal" evidence="11">
    <location>
        <begin position="4"/>
        <end position="136"/>
    </location>
</feature>
<name>A0A1G9R0K2_9FIRM</name>
<dbReference type="InterPro" id="IPR007698">
    <property type="entry name" value="AlaDH/PNT_NAD(H)-bd"/>
</dbReference>
<gene>
    <name evidence="12" type="ORF">SAMN05660299_00328</name>
</gene>